<feature type="transmembrane region" description="Helical" evidence="1">
    <location>
        <begin position="316"/>
        <end position="336"/>
    </location>
</feature>
<sequence>MRRALAFDNSPRLSVPLRFFLTVPVFALLASILLLVAGPQAFASRWTPYTLALTHLFTLGVLASAMAGAFMQILPVASGVNVLAPRLTSTVVHAMLTLGTLLLAAAFLLGYPLLFSLALAALLLAFAWLLVACAGGLWLHRTLAAKGAEDVLLASRLALAALFITVALGGTLAAAFAWPGLPVQLVLLTNIHAAWGLLGWVGLLVAGMAYQVVPIFQVTELYPRPITRWMAPSIFILLAAWTAGLALGLSHAGGMAATLILLGYAIFAGATLYLLYTRKRPKPDATTLFWRTAMLSLSGCALLWPVQHVTGTDYSIALGMLFIVGFAWSAINGMLYKIFPFLLWYHAQNKLPVALRVVPKVKDIIPNHVATRQFYAHACAVPLLIAAAVWPYPFTRPAALAMAISVCWLGWNIAGAIRLFLNAKKKIAIGLEEHAAQQAQTAATRAPG</sequence>
<keyword evidence="3" id="KW-1185">Reference proteome</keyword>
<dbReference type="AlphaFoldDB" id="A0A2N4U3Q3"/>
<keyword evidence="1" id="KW-0812">Transmembrane</keyword>
<feature type="transmembrane region" description="Helical" evidence="1">
    <location>
        <begin position="255"/>
        <end position="276"/>
    </location>
</feature>
<reference evidence="2 3" key="1">
    <citation type="submission" date="2017-10" db="EMBL/GenBank/DDBJ databases">
        <title>Two draft genome sequences of Pusillimonas sp. strains isolated from a nitrate- and radionuclide-contaminated groundwater in Russia.</title>
        <authorList>
            <person name="Grouzdev D.S."/>
            <person name="Tourova T.P."/>
            <person name="Goeva M.A."/>
            <person name="Babich T.L."/>
            <person name="Sokolova D.S."/>
            <person name="Abdullin R."/>
            <person name="Poltaraus A.B."/>
            <person name="Toshchakov S.V."/>
            <person name="Nazina T.N."/>
        </authorList>
    </citation>
    <scope>NUCLEOTIDE SEQUENCE [LARGE SCALE GENOMIC DNA]</scope>
    <source>
        <strain evidence="2 3">JR1/69-3-13</strain>
    </source>
</reference>
<evidence type="ECO:0000313" key="3">
    <source>
        <dbReference type="Proteomes" id="UP000234190"/>
    </source>
</evidence>
<evidence type="ECO:0000256" key="1">
    <source>
        <dbReference type="SAM" id="Phobius"/>
    </source>
</evidence>
<dbReference type="EMBL" id="PDNW01000009">
    <property type="protein sequence ID" value="PLC49639.1"/>
    <property type="molecule type" value="Genomic_DNA"/>
</dbReference>
<feature type="transmembrane region" description="Helical" evidence="1">
    <location>
        <begin position="229"/>
        <end position="249"/>
    </location>
</feature>
<evidence type="ECO:0000313" key="2">
    <source>
        <dbReference type="EMBL" id="PLC49639.1"/>
    </source>
</evidence>
<dbReference type="Proteomes" id="UP000234190">
    <property type="component" value="Unassembled WGS sequence"/>
</dbReference>
<comment type="caution">
    <text evidence="2">The sequence shown here is derived from an EMBL/GenBank/DDBJ whole genome shotgun (WGS) entry which is preliminary data.</text>
</comment>
<organism evidence="2 3">
    <name type="scientific">Pollutimonas subterranea</name>
    <dbReference type="NCBI Taxonomy" id="2045210"/>
    <lineage>
        <taxon>Bacteria</taxon>
        <taxon>Pseudomonadati</taxon>
        <taxon>Pseudomonadota</taxon>
        <taxon>Betaproteobacteria</taxon>
        <taxon>Burkholderiales</taxon>
        <taxon>Alcaligenaceae</taxon>
        <taxon>Pollutimonas</taxon>
    </lineage>
</organism>
<feature type="transmembrane region" description="Helical" evidence="1">
    <location>
        <begin position="117"/>
        <end position="139"/>
    </location>
</feature>
<feature type="transmembrane region" description="Helical" evidence="1">
    <location>
        <begin position="197"/>
        <end position="217"/>
    </location>
</feature>
<protein>
    <submittedName>
        <fullName evidence="2">Uncharacterized protein</fullName>
    </submittedName>
</protein>
<gene>
    <name evidence="2" type="ORF">CR159_11985</name>
</gene>
<proteinExistence type="predicted"/>
<accession>A0A2N4U3Q3</accession>
<feature type="transmembrane region" description="Helical" evidence="1">
    <location>
        <begin position="288"/>
        <end position="304"/>
    </location>
</feature>
<keyword evidence="1" id="KW-1133">Transmembrane helix</keyword>
<feature type="transmembrane region" description="Helical" evidence="1">
    <location>
        <begin position="151"/>
        <end position="177"/>
    </location>
</feature>
<name>A0A2N4U3Q3_9BURK</name>
<feature type="transmembrane region" description="Helical" evidence="1">
    <location>
        <begin position="374"/>
        <end position="392"/>
    </location>
</feature>
<keyword evidence="1" id="KW-0472">Membrane</keyword>
<feature type="transmembrane region" description="Helical" evidence="1">
    <location>
        <begin position="398"/>
        <end position="421"/>
    </location>
</feature>
<dbReference type="OrthoDB" id="5295665at2"/>
<feature type="transmembrane region" description="Helical" evidence="1">
    <location>
        <begin position="59"/>
        <end position="84"/>
    </location>
</feature>
<dbReference type="RefSeq" id="WP_102074190.1">
    <property type="nucleotide sequence ID" value="NZ_PDNW01000009.1"/>
</dbReference>
<feature type="transmembrane region" description="Helical" evidence="1">
    <location>
        <begin position="91"/>
        <end position="111"/>
    </location>
</feature>